<organism evidence="2 3">
    <name type="scientific">Plantactinospora siamensis</name>
    <dbReference type="NCBI Taxonomy" id="555372"/>
    <lineage>
        <taxon>Bacteria</taxon>
        <taxon>Bacillati</taxon>
        <taxon>Actinomycetota</taxon>
        <taxon>Actinomycetes</taxon>
        <taxon>Micromonosporales</taxon>
        <taxon>Micromonosporaceae</taxon>
        <taxon>Plantactinospora</taxon>
    </lineage>
</organism>
<evidence type="ECO:0000313" key="3">
    <source>
        <dbReference type="Proteomes" id="UP001589894"/>
    </source>
</evidence>
<name>A0ABV6NUP5_9ACTN</name>
<dbReference type="Pfam" id="PF14206">
    <property type="entry name" value="Cys_rich_CPCC"/>
    <property type="match status" value="1"/>
</dbReference>
<protein>
    <submittedName>
        <fullName evidence="2">CPCC family cysteine-rich protein</fullName>
    </submittedName>
</protein>
<dbReference type="InterPro" id="IPR025983">
    <property type="entry name" value="Cys_rich_CPCC"/>
</dbReference>
<feature type="domain" description="Cysteine-rich CPCC" evidence="1">
    <location>
        <begin position="11"/>
        <end position="78"/>
    </location>
</feature>
<sequence length="81" mass="8787">MGKHSIDLDVCPCCGYRTGDPTCPVCRWTDDGRADADPEVARGGPNGRLSLADARLNYQIFGTSRPGWRGEGRPPGREDLP</sequence>
<dbReference type="Proteomes" id="UP001589894">
    <property type="component" value="Unassembled WGS sequence"/>
</dbReference>
<dbReference type="RefSeq" id="WP_377336631.1">
    <property type="nucleotide sequence ID" value="NZ_JBHLUE010000004.1"/>
</dbReference>
<evidence type="ECO:0000259" key="1">
    <source>
        <dbReference type="Pfam" id="PF14206"/>
    </source>
</evidence>
<proteinExistence type="predicted"/>
<accession>A0ABV6NUP5</accession>
<comment type="caution">
    <text evidence="2">The sequence shown here is derived from an EMBL/GenBank/DDBJ whole genome shotgun (WGS) entry which is preliminary data.</text>
</comment>
<keyword evidence="3" id="KW-1185">Reference proteome</keyword>
<evidence type="ECO:0000313" key="2">
    <source>
        <dbReference type="EMBL" id="MFC0563768.1"/>
    </source>
</evidence>
<reference evidence="2 3" key="1">
    <citation type="submission" date="2024-09" db="EMBL/GenBank/DDBJ databases">
        <authorList>
            <person name="Sun Q."/>
            <person name="Mori K."/>
        </authorList>
    </citation>
    <scope>NUCLEOTIDE SEQUENCE [LARGE SCALE GENOMIC DNA]</scope>
    <source>
        <strain evidence="2 3">TBRC 2205</strain>
    </source>
</reference>
<gene>
    <name evidence="2" type="ORF">ACFFHU_06255</name>
</gene>
<dbReference type="EMBL" id="JBHLUE010000004">
    <property type="protein sequence ID" value="MFC0563768.1"/>
    <property type="molecule type" value="Genomic_DNA"/>
</dbReference>